<feature type="region of interest" description="Disordered" evidence="1">
    <location>
        <begin position="40"/>
        <end position="106"/>
    </location>
</feature>
<evidence type="ECO:0000313" key="3">
    <source>
        <dbReference type="Proteomes" id="UP000256599"/>
    </source>
</evidence>
<dbReference type="RefSeq" id="WP_115511845.1">
    <property type="nucleotide sequence ID" value="NZ_NXLR01000011.1"/>
</dbReference>
<gene>
    <name evidence="2" type="ORF">CQA63_06490</name>
</gene>
<comment type="caution">
    <text evidence="2">The sequence shown here is derived from an EMBL/GenBank/DDBJ whole genome shotgun (WGS) entry which is preliminary data.</text>
</comment>
<name>A0A3D8I361_9HELI</name>
<evidence type="ECO:0000256" key="1">
    <source>
        <dbReference type="SAM" id="MobiDB-lite"/>
    </source>
</evidence>
<dbReference type="Proteomes" id="UP000256599">
    <property type="component" value="Unassembled WGS sequence"/>
</dbReference>
<sequence length="106" mass="11379">MSCGLYARRISFRLLENPLACHSEGARSATEESLKESLVVKRDSSPLAGVQNDKLTTFTKNPKSNDSQKAHRDSSVATLPQNDNGMKSARNPSSNSSVAITPTSKG</sequence>
<protein>
    <submittedName>
        <fullName evidence="2">Uncharacterized protein</fullName>
    </submittedName>
</protein>
<feature type="compositionally biased region" description="Polar residues" evidence="1">
    <location>
        <begin position="53"/>
        <end position="65"/>
    </location>
</feature>
<evidence type="ECO:0000313" key="2">
    <source>
        <dbReference type="EMBL" id="RDU59548.1"/>
    </source>
</evidence>
<reference evidence="2 3" key="1">
    <citation type="submission" date="2018-04" db="EMBL/GenBank/DDBJ databases">
        <title>Novel Campyloabacter and Helicobacter Species and Strains.</title>
        <authorList>
            <person name="Mannion A.J."/>
            <person name="Shen Z."/>
            <person name="Fox J.G."/>
        </authorList>
    </citation>
    <scope>NUCLEOTIDE SEQUENCE [LARGE SCALE GENOMIC DNA]</scope>
    <source>
        <strain evidence="2 3">MIT 98-6070</strain>
    </source>
</reference>
<keyword evidence="3" id="KW-1185">Reference proteome</keyword>
<organism evidence="2 3">
    <name type="scientific">Helicobacter marmotae</name>
    <dbReference type="NCBI Taxonomy" id="152490"/>
    <lineage>
        <taxon>Bacteria</taxon>
        <taxon>Pseudomonadati</taxon>
        <taxon>Campylobacterota</taxon>
        <taxon>Epsilonproteobacteria</taxon>
        <taxon>Campylobacterales</taxon>
        <taxon>Helicobacteraceae</taxon>
        <taxon>Helicobacter</taxon>
    </lineage>
</organism>
<dbReference type="AlphaFoldDB" id="A0A3D8I361"/>
<proteinExistence type="predicted"/>
<dbReference type="EMBL" id="NXLR01000011">
    <property type="protein sequence ID" value="RDU59548.1"/>
    <property type="molecule type" value="Genomic_DNA"/>
</dbReference>
<accession>A0A3D8I361</accession>
<feature type="compositionally biased region" description="Polar residues" evidence="1">
    <location>
        <begin position="75"/>
        <end position="106"/>
    </location>
</feature>